<dbReference type="Proteomes" id="UP000346198">
    <property type="component" value="Unassembled WGS sequence"/>
</dbReference>
<dbReference type="RefSeq" id="WP_136063181.1">
    <property type="nucleotide sequence ID" value="NZ_CAAHFH010000002.1"/>
</dbReference>
<keyword evidence="9" id="KW-1185">Reference proteome</keyword>
<keyword evidence="2" id="KW-1003">Cell membrane</keyword>
<organism evidence="8 9">
    <name type="scientific">Pontiella sulfatireligans</name>
    <dbReference type="NCBI Taxonomy" id="2750658"/>
    <lineage>
        <taxon>Bacteria</taxon>
        <taxon>Pseudomonadati</taxon>
        <taxon>Kiritimatiellota</taxon>
        <taxon>Kiritimatiellia</taxon>
        <taxon>Kiritimatiellales</taxon>
        <taxon>Pontiellaceae</taxon>
        <taxon>Pontiella</taxon>
    </lineage>
</organism>
<proteinExistence type="predicted"/>
<dbReference type="InterPro" id="IPR003838">
    <property type="entry name" value="ABC3_permease_C"/>
</dbReference>
<feature type="transmembrane region" description="Helical" evidence="6">
    <location>
        <begin position="1040"/>
        <end position="1067"/>
    </location>
</feature>
<feature type="domain" description="ABC3 transporter permease C-terminal" evidence="7">
    <location>
        <begin position="480"/>
        <end position="602"/>
    </location>
</feature>
<feature type="transmembrane region" description="Helical" evidence="6">
    <location>
        <begin position="1011"/>
        <end position="1034"/>
    </location>
</feature>
<keyword evidence="5 6" id="KW-0472">Membrane</keyword>
<name>A0A6C2UNA2_9BACT</name>
<evidence type="ECO:0000256" key="4">
    <source>
        <dbReference type="ARBA" id="ARBA00022989"/>
    </source>
</evidence>
<dbReference type="GO" id="GO:0005886">
    <property type="term" value="C:plasma membrane"/>
    <property type="evidence" value="ECO:0007669"/>
    <property type="project" value="UniProtKB-SubCell"/>
</dbReference>
<feature type="transmembrane region" description="Helical" evidence="6">
    <location>
        <begin position="576"/>
        <end position="596"/>
    </location>
</feature>
<evidence type="ECO:0000256" key="2">
    <source>
        <dbReference type="ARBA" id="ARBA00022475"/>
    </source>
</evidence>
<reference evidence="8 9" key="1">
    <citation type="submission" date="2019-04" db="EMBL/GenBank/DDBJ databases">
        <authorList>
            <person name="Van Vliet M D."/>
        </authorList>
    </citation>
    <scope>NUCLEOTIDE SEQUENCE [LARGE SCALE GENOMIC DNA]</scope>
    <source>
        <strain evidence="8 9">F21</strain>
    </source>
</reference>
<protein>
    <recommendedName>
        <fullName evidence="7">ABC3 transporter permease C-terminal domain-containing protein</fullName>
    </recommendedName>
</protein>
<comment type="subcellular location">
    <subcellularLocation>
        <location evidence="1">Cell membrane</location>
        <topology evidence="1">Multi-pass membrane protein</topology>
    </subcellularLocation>
</comment>
<evidence type="ECO:0000313" key="8">
    <source>
        <dbReference type="EMBL" id="VGO21742.1"/>
    </source>
</evidence>
<feature type="transmembrane region" description="Helical" evidence="6">
    <location>
        <begin position="520"/>
        <end position="542"/>
    </location>
</feature>
<feature type="transmembrane region" description="Helical" evidence="6">
    <location>
        <begin position="707"/>
        <end position="726"/>
    </location>
</feature>
<keyword evidence="4 6" id="KW-1133">Transmembrane helix</keyword>
<feature type="domain" description="ABC3 transporter permease C-terminal" evidence="7">
    <location>
        <begin position="960"/>
        <end position="1068"/>
    </location>
</feature>
<sequence>MIRLLLSSLKFRWRSHAGVLLGIVLASAVLTGSLLVGDSVDGSLRKFALQRLGGIHYAMHTPNRFFARSLAEKIDADAAAVLQLRGMALAEGRQINQVQVLGCDSNLWKLAGLDSQLLESEVALNKKLAAALGVEAGDEVSLRIEKPGLLPRDAPLAAQKDDRSVRGRFTVSRILGDDELGRFSLSANQVAPYNAFVNFQWLEDRTELERKANLLLAGKRDPSGTLAQVWEPADFGLRLREEGGVVQLESDGVYLGPEAVRAALSVSGAEGSLTYLVNSISKGRKSTPYSFVLACDGAGGTPAGRLGDDEIIINRWLADALEASAGSSVALKYFELLASGKFEERERTFKVHSIIEMEALEQERRLAPQFPGLTDVDRCSDWDVGIPMEEAQLEDEANEAYWNEFKQTPKAIVSLKAGQEMWSNRFGSLTGIRWKSGRVEEDFRAAFNPERAGYVFQPVREQALASVDNAMDFGELFAGMSFFLIVAALMLTGLLFVFGVQQRAEEMGILLATGWRPRQVRGLLLAEGAVIALCGSVAGAWLGTGYTKLLLLGLSNYWNGAVANSAIHYFAEPGTLVSGAVSSFVCAMAAMAVAVWRQAKHPARELLMADFSQEFAAQAGNQRYGQAGCLRYVALAAGLGAVGIAAYAVLAEVQSVTMPFFGAGALLLVSGILFCGELLRRAGRQDSLPGLGALALRNAARRRGRSLAVVGLLACGCFLVFAVSSMKEDVTAHADEPWSGTGGFAWFGESTLPIADDLGGVRLRVRDGDDASCLNLNRARTPRLLGVDPDVLSARKAFEAGDDVWALLHTELPEGMVPALVGDSDTAMWGLEAKTGVEKGDVLEYRDEAGNAFLVKLVGALPMRLSVFQGSLLIAEKDFVERFSGEEGYRMFLFDGAGGTPAVQTVHGAGGTPAVQTVHGAGGTPAVQKYERAGLDVVPSTDRLLEFYAVESTYLAMFLVLGALGLAIGAMGMGIAVLRNVQDRRAETALLRAVGYRTATLQKLLFIEHGLLLLGGLGVGIFSSALAMAPALFITRSHVGYGFLALLLLAVAGCAVACMAVAISVALKGDLLRGLRNE</sequence>
<feature type="transmembrane region" description="Helical" evidence="6">
    <location>
        <begin position="954"/>
        <end position="978"/>
    </location>
</feature>
<evidence type="ECO:0000256" key="5">
    <source>
        <dbReference type="ARBA" id="ARBA00023136"/>
    </source>
</evidence>
<keyword evidence="3 6" id="KW-0812">Transmembrane</keyword>
<gene>
    <name evidence="8" type="ORF">SCARR_03817</name>
</gene>
<evidence type="ECO:0000256" key="1">
    <source>
        <dbReference type="ARBA" id="ARBA00004651"/>
    </source>
</evidence>
<evidence type="ECO:0000259" key="7">
    <source>
        <dbReference type="Pfam" id="PF02687"/>
    </source>
</evidence>
<evidence type="ECO:0000256" key="6">
    <source>
        <dbReference type="SAM" id="Phobius"/>
    </source>
</evidence>
<feature type="transmembrane region" description="Helical" evidence="6">
    <location>
        <begin position="476"/>
        <end position="500"/>
    </location>
</feature>
<feature type="transmembrane region" description="Helical" evidence="6">
    <location>
        <begin position="632"/>
        <end position="650"/>
    </location>
</feature>
<dbReference type="PANTHER" id="PTHR43738">
    <property type="entry name" value="ABC TRANSPORTER, MEMBRANE PROTEIN"/>
    <property type="match status" value="1"/>
</dbReference>
<dbReference type="InterPro" id="IPR051125">
    <property type="entry name" value="ABC-4/HrtB_transporter"/>
</dbReference>
<feature type="transmembrane region" description="Helical" evidence="6">
    <location>
        <begin position="656"/>
        <end position="679"/>
    </location>
</feature>
<evidence type="ECO:0000256" key="3">
    <source>
        <dbReference type="ARBA" id="ARBA00022692"/>
    </source>
</evidence>
<evidence type="ECO:0000313" key="9">
    <source>
        <dbReference type="Proteomes" id="UP000346198"/>
    </source>
</evidence>
<accession>A0A6C2UNA2</accession>
<dbReference type="AlphaFoldDB" id="A0A6C2UNA2"/>
<dbReference type="EMBL" id="CAAHFH010000002">
    <property type="protein sequence ID" value="VGO21742.1"/>
    <property type="molecule type" value="Genomic_DNA"/>
</dbReference>
<dbReference type="PANTHER" id="PTHR43738:SF2">
    <property type="entry name" value="ABC TRANSPORTER PERMEASE"/>
    <property type="match status" value="1"/>
</dbReference>
<dbReference type="Pfam" id="PF02687">
    <property type="entry name" value="FtsX"/>
    <property type="match status" value="2"/>
</dbReference>